<accession>A0A8C7YWU5</accession>
<dbReference type="InterPro" id="IPR050614">
    <property type="entry name" value="Synaptic_Scaffolding_LAP-MAGUK"/>
</dbReference>
<feature type="transmembrane region" description="Helical" evidence="3">
    <location>
        <begin position="124"/>
        <end position="143"/>
    </location>
</feature>
<dbReference type="GO" id="GO:0019901">
    <property type="term" value="F:protein kinase binding"/>
    <property type="evidence" value="ECO:0007669"/>
    <property type="project" value="TreeGrafter"/>
</dbReference>
<dbReference type="Ensembl" id="ENSOSIT00000035906.1">
    <property type="protein sequence ID" value="ENSOSIP00000034061.1"/>
    <property type="gene ID" value="ENSOSIG00000017178.1"/>
</dbReference>
<dbReference type="Gene3D" id="2.30.42.10">
    <property type="match status" value="1"/>
</dbReference>
<dbReference type="PROSITE" id="PS50106">
    <property type="entry name" value="PDZ"/>
    <property type="match status" value="1"/>
</dbReference>
<dbReference type="GO" id="GO:0098609">
    <property type="term" value="P:cell-cell adhesion"/>
    <property type="evidence" value="ECO:0007669"/>
    <property type="project" value="TreeGrafter"/>
</dbReference>
<reference evidence="5" key="1">
    <citation type="submission" date="2025-08" db="UniProtKB">
        <authorList>
            <consortium name="Ensembl"/>
        </authorList>
    </citation>
    <scope>IDENTIFICATION</scope>
</reference>
<keyword evidence="3" id="KW-0812">Transmembrane</keyword>
<organism evidence="5 6">
    <name type="scientific">Oryzias sinensis</name>
    <name type="common">Chinese medaka</name>
    <dbReference type="NCBI Taxonomy" id="183150"/>
    <lineage>
        <taxon>Eukaryota</taxon>
        <taxon>Metazoa</taxon>
        <taxon>Chordata</taxon>
        <taxon>Craniata</taxon>
        <taxon>Vertebrata</taxon>
        <taxon>Euteleostomi</taxon>
        <taxon>Actinopterygii</taxon>
        <taxon>Neopterygii</taxon>
        <taxon>Teleostei</taxon>
        <taxon>Neoteleostei</taxon>
        <taxon>Acanthomorphata</taxon>
        <taxon>Ovalentaria</taxon>
        <taxon>Atherinomorphae</taxon>
        <taxon>Beloniformes</taxon>
        <taxon>Adrianichthyidae</taxon>
        <taxon>Oryziinae</taxon>
        <taxon>Oryzias</taxon>
    </lineage>
</organism>
<dbReference type="PANTHER" id="PTHR23119">
    <property type="entry name" value="DISCS LARGE"/>
    <property type="match status" value="1"/>
</dbReference>
<reference evidence="5" key="2">
    <citation type="submission" date="2025-09" db="UniProtKB">
        <authorList>
            <consortium name="Ensembl"/>
        </authorList>
    </citation>
    <scope>IDENTIFICATION</scope>
</reference>
<dbReference type="GO" id="GO:0016323">
    <property type="term" value="C:basolateral plasma membrane"/>
    <property type="evidence" value="ECO:0007669"/>
    <property type="project" value="TreeGrafter"/>
</dbReference>
<dbReference type="AlphaFoldDB" id="A0A8C7YWU5"/>
<keyword evidence="3" id="KW-1133">Transmembrane helix</keyword>
<dbReference type="Pfam" id="PF00595">
    <property type="entry name" value="PDZ"/>
    <property type="match status" value="1"/>
</dbReference>
<dbReference type="GO" id="GO:0043113">
    <property type="term" value="P:receptor clustering"/>
    <property type="evidence" value="ECO:0007669"/>
    <property type="project" value="TreeGrafter"/>
</dbReference>
<feature type="domain" description="PDZ" evidence="4">
    <location>
        <begin position="38"/>
        <end position="104"/>
    </location>
</feature>
<dbReference type="GO" id="GO:0030054">
    <property type="term" value="C:cell junction"/>
    <property type="evidence" value="ECO:0007669"/>
    <property type="project" value="TreeGrafter"/>
</dbReference>
<evidence type="ECO:0000259" key="4">
    <source>
        <dbReference type="PROSITE" id="PS50106"/>
    </source>
</evidence>
<evidence type="ECO:0000313" key="5">
    <source>
        <dbReference type="Ensembl" id="ENSOSIP00000034061.1"/>
    </source>
</evidence>
<keyword evidence="6" id="KW-1185">Reference proteome</keyword>
<evidence type="ECO:0000313" key="6">
    <source>
        <dbReference type="Proteomes" id="UP000694383"/>
    </source>
</evidence>
<name>A0A8C7YWU5_9TELE</name>
<dbReference type="PANTHER" id="PTHR23119:SF51">
    <property type="entry name" value="DISKS LARGE 1 TUMOR SUPPRESSOR PROTEIN"/>
    <property type="match status" value="1"/>
</dbReference>
<sequence length="150" mass="16519">MVVFESLPYALYSALFVRSPFCSAVYNSKTQSPMCIERDAMNDSGIYVSKIKEDGAAALDGRLQEGDKILSINGTKLENMAHRQVVNIFRCAGNQVELHVLKRPKEDVSVFLTRKPAPAGWTPSALPVLGFLLALSVCAVLVVRRFRSSN</sequence>
<evidence type="ECO:0000256" key="1">
    <source>
        <dbReference type="ARBA" id="ARBA00004370"/>
    </source>
</evidence>
<protein>
    <submittedName>
        <fullName evidence="5">Synaptojanin 2 binding protein</fullName>
    </submittedName>
</protein>
<dbReference type="SUPFAM" id="SSF50156">
    <property type="entry name" value="PDZ domain-like"/>
    <property type="match status" value="1"/>
</dbReference>
<keyword evidence="2 3" id="KW-0472">Membrane</keyword>
<evidence type="ECO:0000256" key="2">
    <source>
        <dbReference type="ARBA" id="ARBA00023136"/>
    </source>
</evidence>
<dbReference type="InterPro" id="IPR036034">
    <property type="entry name" value="PDZ_sf"/>
</dbReference>
<proteinExistence type="predicted"/>
<dbReference type="GO" id="GO:0097120">
    <property type="term" value="P:receptor localization to synapse"/>
    <property type="evidence" value="ECO:0007669"/>
    <property type="project" value="TreeGrafter"/>
</dbReference>
<dbReference type="SMART" id="SM00228">
    <property type="entry name" value="PDZ"/>
    <property type="match status" value="1"/>
</dbReference>
<dbReference type="GO" id="GO:0045197">
    <property type="term" value="P:establishment or maintenance of epithelial cell apical/basal polarity"/>
    <property type="evidence" value="ECO:0007669"/>
    <property type="project" value="TreeGrafter"/>
</dbReference>
<dbReference type="GeneTree" id="ENSGT00830000128402"/>
<dbReference type="InterPro" id="IPR001478">
    <property type="entry name" value="PDZ"/>
</dbReference>
<dbReference type="Proteomes" id="UP000694383">
    <property type="component" value="Unplaced"/>
</dbReference>
<comment type="subcellular location">
    <subcellularLocation>
        <location evidence="1">Membrane</location>
    </subcellularLocation>
</comment>
<evidence type="ECO:0000256" key="3">
    <source>
        <dbReference type="SAM" id="Phobius"/>
    </source>
</evidence>